<gene>
    <name evidence="3" type="ORF">RYS15_04215</name>
</gene>
<evidence type="ECO:0000313" key="3">
    <source>
        <dbReference type="EMBL" id="MDV2077870.1"/>
    </source>
</evidence>
<evidence type="ECO:0000313" key="4">
    <source>
        <dbReference type="Proteomes" id="UP001269819"/>
    </source>
</evidence>
<organism evidence="3 4">
    <name type="scientific">Marinobacter xestospongiae</name>
    <dbReference type="NCBI Taxonomy" id="994319"/>
    <lineage>
        <taxon>Bacteria</taxon>
        <taxon>Pseudomonadati</taxon>
        <taxon>Pseudomonadota</taxon>
        <taxon>Gammaproteobacteria</taxon>
        <taxon>Pseudomonadales</taxon>
        <taxon>Marinobacteraceae</taxon>
        <taxon>Marinobacter</taxon>
    </lineage>
</organism>
<dbReference type="Proteomes" id="UP001269819">
    <property type="component" value="Unassembled WGS sequence"/>
</dbReference>
<dbReference type="RefSeq" id="WP_316972739.1">
    <property type="nucleotide sequence ID" value="NZ_JAWIIJ010000002.1"/>
</dbReference>
<feature type="compositionally biased region" description="Low complexity" evidence="2">
    <location>
        <begin position="1"/>
        <end position="14"/>
    </location>
</feature>
<evidence type="ECO:0000256" key="2">
    <source>
        <dbReference type="SAM" id="MobiDB-lite"/>
    </source>
</evidence>
<proteinExistence type="predicted"/>
<name>A0ABU3VUN0_9GAMM</name>
<protein>
    <recommendedName>
        <fullName evidence="5">VCBS repeat-containing protein</fullName>
    </recommendedName>
</protein>
<evidence type="ECO:0000256" key="1">
    <source>
        <dbReference type="SAM" id="Coils"/>
    </source>
</evidence>
<comment type="caution">
    <text evidence="3">The sequence shown here is derived from an EMBL/GenBank/DDBJ whole genome shotgun (WGS) entry which is preliminary data.</text>
</comment>
<dbReference type="EMBL" id="JAWIIJ010000002">
    <property type="protein sequence ID" value="MDV2077870.1"/>
    <property type="molecule type" value="Genomic_DNA"/>
</dbReference>
<sequence>MISSSQVSFSQSHSRTTSQMDASQYRLARQSGGGGDGPRELFARRDASYHYRGQQQVAFSGNSQIQGSGGTRVMANNQVIERTADVMLQGRQAIRVSRAALGDNVGVGGGNSASVNVTASRYSFYSMNETRSFAASGSIEVDGETIDFTLSLRQQQSHSYEYSESLQITERQMTDPLVINFGSATASLTDSLFEFDLNGDGEDEQLATLGSGSGYLVFDRNGNGKVDDGSELFGPQSGSGFADLAQFDSDGNQWLDANDEAFSSLQVWVQTAGGDQELRSLEEVGVRALYVEGASDRFTMTNSQGVPLGQVKASGIYLTDDGEVRTLEELDLMDQRQTATAGSDVVMNTPLGTPNEGGTGLSDEQRLAAIREALDKLNEIREQQKEMLERGEEEGVLSFEEYMSEIDRMRLALLASQAEKEKAANTYRDVSEPG</sequence>
<reference evidence="3 4" key="1">
    <citation type="submission" date="2023-10" db="EMBL/GenBank/DDBJ databases">
        <title>Characteristics and mechanism of a salt-tolerant marine origin heterotrophic nitrifying- aerobic denitrifying bacteria Marinobacter xestospongiae HN1.</title>
        <authorList>
            <person name="Qi R."/>
        </authorList>
    </citation>
    <scope>NUCLEOTIDE SEQUENCE [LARGE SCALE GENOMIC DNA]</scope>
    <source>
        <strain evidence="3 4">HN1</strain>
    </source>
</reference>
<evidence type="ECO:0008006" key="5">
    <source>
        <dbReference type="Google" id="ProtNLM"/>
    </source>
</evidence>
<dbReference type="PANTHER" id="PTHR39431">
    <property type="entry name" value="FRPA/C-RELATED PROTEIN"/>
    <property type="match status" value="1"/>
</dbReference>
<feature type="region of interest" description="Disordered" evidence="2">
    <location>
        <begin position="1"/>
        <end position="22"/>
    </location>
</feature>
<accession>A0ABU3VUN0</accession>
<keyword evidence="4" id="KW-1185">Reference proteome</keyword>
<keyword evidence="1" id="KW-0175">Coiled coil</keyword>
<feature type="coiled-coil region" evidence="1">
    <location>
        <begin position="367"/>
        <end position="394"/>
    </location>
</feature>
<dbReference type="PANTHER" id="PTHR39431:SF1">
    <property type="entry name" value="FRPA_C-RELATED PROTEIN"/>
    <property type="match status" value="1"/>
</dbReference>